<feature type="region of interest" description="Disordered" evidence="2">
    <location>
        <begin position="217"/>
        <end position="239"/>
    </location>
</feature>
<sequence>MTRSVAAAATPAGHATRLLLLSTAERLFAEHGIDGVSLRSVSAAARQRNTSATHYYFESKAALIAAIVELRMGPIDEHRRRRVDAIRVGRAPDDVRGWVEALVWPMAEPLADSTEPGWYLPFLAEAMGRHRPSLQGPFEGPHAVGLHGTFAGLRRHLAHLPASVTERRFLLAVDLVVRALADGHRKSRDGVWTEDDFRLLVTDLVDAAAGLLTAPASFPSAEPAARPEVCRPRPGTAPV</sequence>
<evidence type="ECO:0000256" key="2">
    <source>
        <dbReference type="SAM" id="MobiDB-lite"/>
    </source>
</evidence>
<comment type="caution">
    <text evidence="4">The sequence shown here is derived from an EMBL/GenBank/DDBJ whole genome shotgun (WGS) entry which is preliminary data.</text>
</comment>
<evidence type="ECO:0000313" key="5">
    <source>
        <dbReference type="Proteomes" id="UP001500466"/>
    </source>
</evidence>
<feature type="compositionally biased region" description="Low complexity" evidence="2">
    <location>
        <begin position="217"/>
        <end position="227"/>
    </location>
</feature>
<evidence type="ECO:0000259" key="3">
    <source>
        <dbReference type="Pfam" id="PF00440"/>
    </source>
</evidence>
<protein>
    <submittedName>
        <fullName evidence="4">TetR family transcriptional regulator</fullName>
    </submittedName>
</protein>
<evidence type="ECO:0000313" key="4">
    <source>
        <dbReference type="EMBL" id="GAA4987548.1"/>
    </source>
</evidence>
<accession>A0ABP9I4P9</accession>
<reference evidence="5" key="1">
    <citation type="journal article" date="2019" name="Int. J. Syst. Evol. Microbiol.">
        <title>The Global Catalogue of Microorganisms (GCM) 10K type strain sequencing project: providing services to taxonomists for standard genome sequencing and annotation.</title>
        <authorList>
            <consortium name="The Broad Institute Genomics Platform"/>
            <consortium name="The Broad Institute Genome Sequencing Center for Infectious Disease"/>
            <person name="Wu L."/>
            <person name="Ma J."/>
        </authorList>
    </citation>
    <scope>NUCLEOTIDE SEQUENCE [LARGE SCALE GENOMIC DNA]</scope>
    <source>
        <strain evidence="5">JCM 17986</strain>
    </source>
</reference>
<dbReference type="InterPro" id="IPR009057">
    <property type="entry name" value="Homeodomain-like_sf"/>
</dbReference>
<dbReference type="RefSeq" id="WP_345679638.1">
    <property type="nucleotide sequence ID" value="NZ_BAABHS010000033.1"/>
</dbReference>
<organism evidence="4 5">
    <name type="scientific">Yinghuangia aomiensis</name>
    <dbReference type="NCBI Taxonomy" id="676205"/>
    <lineage>
        <taxon>Bacteria</taxon>
        <taxon>Bacillati</taxon>
        <taxon>Actinomycetota</taxon>
        <taxon>Actinomycetes</taxon>
        <taxon>Kitasatosporales</taxon>
        <taxon>Streptomycetaceae</taxon>
        <taxon>Yinghuangia</taxon>
    </lineage>
</organism>
<name>A0ABP9I4P9_9ACTN</name>
<dbReference type="Proteomes" id="UP001500466">
    <property type="component" value="Unassembled WGS sequence"/>
</dbReference>
<dbReference type="Pfam" id="PF00440">
    <property type="entry name" value="TetR_N"/>
    <property type="match status" value="1"/>
</dbReference>
<dbReference type="InterPro" id="IPR001647">
    <property type="entry name" value="HTH_TetR"/>
</dbReference>
<dbReference type="Gene3D" id="1.10.357.10">
    <property type="entry name" value="Tetracycline Repressor, domain 2"/>
    <property type="match status" value="1"/>
</dbReference>
<gene>
    <name evidence="4" type="ORF">GCM10023205_67970</name>
</gene>
<dbReference type="EMBL" id="BAABHS010000033">
    <property type="protein sequence ID" value="GAA4987548.1"/>
    <property type="molecule type" value="Genomic_DNA"/>
</dbReference>
<keyword evidence="1" id="KW-0238">DNA-binding</keyword>
<dbReference type="SUPFAM" id="SSF46689">
    <property type="entry name" value="Homeodomain-like"/>
    <property type="match status" value="1"/>
</dbReference>
<evidence type="ECO:0000256" key="1">
    <source>
        <dbReference type="ARBA" id="ARBA00023125"/>
    </source>
</evidence>
<proteinExistence type="predicted"/>
<keyword evidence="5" id="KW-1185">Reference proteome</keyword>
<feature type="domain" description="HTH tetR-type" evidence="3">
    <location>
        <begin position="20"/>
        <end position="67"/>
    </location>
</feature>